<dbReference type="InterPro" id="IPR007419">
    <property type="entry name" value="BFD-like_2Fe2S-bd_dom"/>
</dbReference>
<dbReference type="InterPro" id="IPR051691">
    <property type="entry name" value="Metab_Enz_Cyan_OpOx_G3PDH"/>
</dbReference>
<evidence type="ECO:0000259" key="2">
    <source>
        <dbReference type="Pfam" id="PF04324"/>
    </source>
</evidence>
<dbReference type="PANTHER" id="PTHR42949:SF3">
    <property type="entry name" value="ANAEROBIC GLYCEROL-3-PHOSPHATE DEHYDROGENASE SUBUNIT B"/>
    <property type="match status" value="1"/>
</dbReference>
<dbReference type="InterPro" id="IPR023753">
    <property type="entry name" value="FAD/NAD-binding_dom"/>
</dbReference>
<dbReference type="OrthoDB" id="9801699at2"/>
<dbReference type="PANTHER" id="PTHR42949">
    <property type="entry name" value="ANAEROBIC GLYCEROL-3-PHOSPHATE DEHYDROGENASE SUBUNIT B"/>
    <property type="match status" value="1"/>
</dbReference>
<feature type="domain" description="BFD-like [2Fe-2S]-binding" evidence="2">
    <location>
        <begin position="398"/>
        <end position="448"/>
    </location>
</feature>
<dbReference type="Pfam" id="PF07992">
    <property type="entry name" value="Pyr_redox_2"/>
    <property type="match status" value="1"/>
</dbReference>
<sequence>MKTHYHVIIVGAGFAGLTAAETFAGQGLDILIIDENAQSGGQLLRKTRHRPSLLPRLEPDRMKSKGFALIESIKKRQGIDWITQAQVLGIFKERRLLVHVENHNTPGEKDAGKIREVQADHLILATGARERYLPFKGWTLPGVMSLGAAQILMKSHGVLPARNTLIAGTSPLMMVLAWEILGNRGRVAGLVDQNSMKKKLAFVPLVKDHWPKLVEGALYTARMILSGVPVHQGTRVIEARGENGFTSAIIAKTTPEGVIIPGTEKQCPADALAIGHGFVPNIELPVQAGCELEYHRDKGGWVVRINQKLESSVRSVYAVGEITGIAGAKKSFIQGRLVALSILSRLGKINLNSRTNDFHHGVETLVALNLEQEKYARFLNQLCQVPLSAYGTIPDETMICRCEEITMGTIRKNIHQGFDTMGSLKKATRCGMGRCQGRICGPVILDIITALTGKSPAQVGCTLSRVPVKNVGISAFLNP</sequence>
<dbReference type="SUPFAM" id="SSF51905">
    <property type="entry name" value="FAD/NAD(P)-binding domain"/>
    <property type="match status" value="1"/>
</dbReference>
<evidence type="ECO:0000313" key="4">
    <source>
        <dbReference type="EMBL" id="ACN15996.1"/>
    </source>
</evidence>
<name>C0QJX0_DESAH</name>
<protein>
    <submittedName>
        <fullName evidence="4">OoxA</fullName>
    </submittedName>
</protein>
<gene>
    <name evidence="4" type="primary">ooxA</name>
    <name evidence="4" type="ordered locus">HRM2_29080</name>
</gene>
<dbReference type="AlphaFoldDB" id="C0QJX0"/>
<dbReference type="PRINTS" id="PR00368">
    <property type="entry name" value="FADPNR"/>
</dbReference>
<dbReference type="STRING" id="177437.HRM2_29080"/>
<dbReference type="Pfam" id="PF04324">
    <property type="entry name" value="Fer2_BFD"/>
    <property type="match status" value="1"/>
</dbReference>
<dbReference type="KEGG" id="dat:HRM2_29080"/>
<accession>C0QJX0</accession>
<dbReference type="InterPro" id="IPR036188">
    <property type="entry name" value="FAD/NAD-bd_sf"/>
</dbReference>
<keyword evidence="1" id="KW-0560">Oxidoreductase</keyword>
<proteinExistence type="predicted"/>
<dbReference type="Proteomes" id="UP000000442">
    <property type="component" value="Chromosome"/>
</dbReference>
<dbReference type="PIRSF" id="PIRSF037495">
    <property type="entry name" value="Opine_OX_OoxA/HcnB"/>
    <property type="match status" value="1"/>
</dbReference>
<keyword evidence="5" id="KW-1185">Reference proteome</keyword>
<dbReference type="InterPro" id="IPR041854">
    <property type="entry name" value="BFD-like_2Fe2S-bd_dom_sf"/>
</dbReference>
<evidence type="ECO:0000256" key="1">
    <source>
        <dbReference type="ARBA" id="ARBA00023002"/>
    </source>
</evidence>
<dbReference type="EMBL" id="CP001087">
    <property type="protein sequence ID" value="ACN15996.1"/>
    <property type="molecule type" value="Genomic_DNA"/>
</dbReference>
<dbReference type="eggNOG" id="COG0446">
    <property type="taxonomic scope" value="Bacteria"/>
</dbReference>
<dbReference type="Gene3D" id="3.50.50.60">
    <property type="entry name" value="FAD/NAD(P)-binding domain"/>
    <property type="match status" value="2"/>
</dbReference>
<dbReference type="Gene3D" id="1.10.10.1100">
    <property type="entry name" value="BFD-like [2Fe-2S]-binding domain"/>
    <property type="match status" value="1"/>
</dbReference>
<dbReference type="InterPro" id="IPR017224">
    <property type="entry name" value="Opine_Oxase_asu/HCN_bsu"/>
</dbReference>
<dbReference type="RefSeq" id="WP_015904758.1">
    <property type="nucleotide sequence ID" value="NC_012108.1"/>
</dbReference>
<dbReference type="HOGENOM" id="CLU_030705_1_0_7"/>
<organism evidence="4 5">
    <name type="scientific">Desulforapulum autotrophicum (strain ATCC 43914 / DSM 3382 / VKM B-1955 / HRM2)</name>
    <name type="common">Desulfobacterium autotrophicum</name>
    <dbReference type="NCBI Taxonomy" id="177437"/>
    <lineage>
        <taxon>Bacteria</taxon>
        <taxon>Pseudomonadati</taxon>
        <taxon>Thermodesulfobacteriota</taxon>
        <taxon>Desulfobacteria</taxon>
        <taxon>Desulfobacterales</taxon>
        <taxon>Desulfobacteraceae</taxon>
        <taxon>Desulforapulum</taxon>
    </lineage>
</organism>
<feature type="domain" description="FAD/NAD(P)-binding" evidence="3">
    <location>
        <begin position="5"/>
        <end position="327"/>
    </location>
</feature>
<evidence type="ECO:0000313" key="5">
    <source>
        <dbReference type="Proteomes" id="UP000000442"/>
    </source>
</evidence>
<evidence type="ECO:0000259" key="3">
    <source>
        <dbReference type="Pfam" id="PF07992"/>
    </source>
</evidence>
<dbReference type="GO" id="GO:0016491">
    <property type="term" value="F:oxidoreductase activity"/>
    <property type="evidence" value="ECO:0007669"/>
    <property type="project" value="UniProtKB-KW"/>
</dbReference>
<dbReference type="CDD" id="cd19946">
    <property type="entry name" value="GlpA-like_Fer2_BFD-like"/>
    <property type="match status" value="1"/>
</dbReference>
<reference evidence="4 5" key="1">
    <citation type="journal article" date="2009" name="Environ. Microbiol.">
        <title>Genome sequence of Desulfobacterium autotrophicum HRM2, a marine sulfate reducer oxidizing organic carbon completely to carbon dioxide.</title>
        <authorList>
            <person name="Strittmatter A.W."/>
            <person name="Liesegang H."/>
            <person name="Rabus R."/>
            <person name="Decker I."/>
            <person name="Amann J."/>
            <person name="Andres S."/>
            <person name="Henne A."/>
            <person name="Fricke W.F."/>
            <person name="Martinez-Arias R."/>
            <person name="Bartels D."/>
            <person name="Goesmann A."/>
            <person name="Krause L."/>
            <person name="Puehler A."/>
            <person name="Klenk H.P."/>
            <person name="Richter M."/>
            <person name="Schuler M."/>
            <person name="Gloeckner F.O."/>
            <person name="Meyerdierks A."/>
            <person name="Gottschalk G."/>
            <person name="Amann R."/>
        </authorList>
    </citation>
    <scope>NUCLEOTIDE SEQUENCE [LARGE SCALE GENOMIC DNA]</scope>
    <source>
        <strain evidence="5">ATCC 43914 / DSM 3382 / HRM2</strain>
    </source>
</reference>
<dbReference type="eggNOG" id="COG1251">
    <property type="taxonomic scope" value="Bacteria"/>
</dbReference>
<dbReference type="PRINTS" id="PR00411">
    <property type="entry name" value="PNDRDTASEI"/>
</dbReference>